<dbReference type="EMBL" id="BMAW01085505">
    <property type="protein sequence ID" value="GFU43260.1"/>
    <property type="molecule type" value="Genomic_DNA"/>
</dbReference>
<dbReference type="AlphaFoldDB" id="A0A8X6R1C3"/>
<dbReference type="PANTHER" id="PTHR33327:SF3">
    <property type="entry name" value="RNA-DIRECTED DNA POLYMERASE"/>
    <property type="match status" value="1"/>
</dbReference>
<protein>
    <submittedName>
        <fullName evidence="1">Uncharacterized protein</fullName>
    </submittedName>
</protein>
<sequence>MPHEDSAAAINIASVQLKYGDMLQPNGGPIHSSRDYDRDHKTSLRYVCRLCSQYADSEEQRLRELIFGMQLGDHKPSHLLREMKSMAGNRIMKELLKSSLLYRLNTHVQQIFAISNDPLEKLADMTDGIMAAADHTSTINAENQDLKTMLMDISSRLSHLEKHERSTSFGPDRGFLRQ</sequence>
<comment type="caution">
    <text evidence="1">The sequence shown here is derived from an EMBL/GenBank/DDBJ whole genome shotgun (WGS) entry which is preliminary data.</text>
</comment>
<accession>A0A8X6R1C3</accession>
<organism evidence="1 2">
    <name type="scientific">Nephila pilipes</name>
    <name type="common">Giant wood spider</name>
    <name type="synonym">Nephila maculata</name>
    <dbReference type="NCBI Taxonomy" id="299642"/>
    <lineage>
        <taxon>Eukaryota</taxon>
        <taxon>Metazoa</taxon>
        <taxon>Ecdysozoa</taxon>
        <taxon>Arthropoda</taxon>
        <taxon>Chelicerata</taxon>
        <taxon>Arachnida</taxon>
        <taxon>Araneae</taxon>
        <taxon>Araneomorphae</taxon>
        <taxon>Entelegynae</taxon>
        <taxon>Araneoidea</taxon>
        <taxon>Nephilidae</taxon>
        <taxon>Nephila</taxon>
    </lineage>
</organism>
<dbReference type="Proteomes" id="UP000887013">
    <property type="component" value="Unassembled WGS sequence"/>
</dbReference>
<dbReference type="PANTHER" id="PTHR33327">
    <property type="entry name" value="ENDONUCLEASE"/>
    <property type="match status" value="1"/>
</dbReference>
<evidence type="ECO:0000313" key="2">
    <source>
        <dbReference type="Proteomes" id="UP000887013"/>
    </source>
</evidence>
<evidence type="ECO:0000313" key="1">
    <source>
        <dbReference type="EMBL" id="GFU43260.1"/>
    </source>
</evidence>
<reference evidence="1" key="1">
    <citation type="submission" date="2020-08" db="EMBL/GenBank/DDBJ databases">
        <title>Multicomponent nature underlies the extraordinary mechanical properties of spider dragline silk.</title>
        <authorList>
            <person name="Kono N."/>
            <person name="Nakamura H."/>
            <person name="Mori M."/>
            <person name="Yoshida Y."/>
            <person name="Ohtoshi R."/>
            <person name="Malay A.D."/>
            <person name="Moran D.A.P."/>
            <person name="Tomita M."/>
            <person name="Numata K."/>
            <person name="Arakawa K."/>
        </authorList>
    </citation>
    <scope>NUCLEOTIDE SEQUENCE</scope>
</reference>
<proteinExistence type="predicted"/>
<gene>
    <name evidence="1" type="primary">AVEN_213924_1</name>
    <name evidence="1" type="ORF">NPIL_456941</name>
</gene>
<name>A0A8X6R1C3_NEPPI</name>
<keyword evidence="2" id="KW-1185">Reference proteome</keyword>